<dbReference type="GO" id="GO:0017136">
    <property type="term" value="F:histone deacetylase activity, NAD-dependent"/>
    <property type="evidence" value="ECO:0007669"/>
    <property type="project" value="TreeGrafter"/>
</dbReference>
<evidence type="ECO:0000256" key="2">
    <source>
        <dbReference type="ARBA" id="ARBA00023027"/>
    </source>
</evidence>
<dbReference type="PROSITE" id="PS50305">
    <property type="entry name" value="SIRTUIN"/>
    <property type="match status" value="1"/>
</dbReference>
<dbReference type="PANTHER" id="PTHR11085:SF10">
    <property type="entry name" value="NAD-DEPENDENT PROTEIN DEACYLASE SIRTUIN-5, MITOCHONDRIAL-RELATED"/>
    <property type="match status" value="1"/>
</dbReference>
<evidence type="ECO:0000313" key="5">
    <source>
        <dbReference type="EMBL" id="VEL28788.1"/>
    </source>
</evidence>
<reference evidence="5" key="1">
    <citation type="submission" date="2018-11" db="EMBL/GenBank/DDBJ databases">
        <authorList>
            <consortium name="Pathogen Informatics"/>
        </authorList>
    </citation>
    <scope>NUCLEOTIDE SEQUENCE</scope>
</reference>
<dbReference type="GO" id="GO:0046872">
    <property type="term" value="F:metal ion binding"/>
    <property type="evidence" value="ECO:0007669"/>
    <property type="project" value="UniProtKB-KW"/>
</dbReference>
<keyword evidence="6" id="KW-1185">Reference proteome</keyword>
<feature type="domain" description="Deacetylase sirtuin-type" evidence="4">
    <location>
        <begin position="1"/>
        <end position="234"/>
    </location>
</feature>
<dbReference type="PANTHER" id="PTHR11085">
    <property type="entry name" value="NAD-DEPENDENT PROTEIN DEACYLASE SIRTUIN-5, MITOCHONDRIAL-RELATED"/>
    <property type="match status" value="1"/>
</dbReference>
<dbReference type="Gene3D" id="3.40.50.1220">
    <property type="entry name" value="TPP-binding domain"/>
    <property type="match status" value="1"/>
</dbReference>
<accession>A0A3S5AYU8</accession>
<dbReference type="SUPFAM" id="SSF52467">
    <property type="entry name" value="DHS-like NAD/FAD-binding domain"/>
    <property type="match status" value="1"/>
</dbReference>
<evidence type="ECO:0000313" key="6">
    <source>
        <dbReference type="Proteomes" id="UP000784294"/>
    </source>
</evidence>
<dbReference type="GO" id="GO:0070403">
    <property type="term" value="F:NAD+ binding"/>
    <property type="evidence" value="ECO:0007669"/>
    <property type="project" value="InterPro"/>
</dbReference>
<sequence length="234" mass="25385">MLGVSKNVFILSGAGISAESGIPTFRGEGGIWRNYNAVDLATPEAFINDPVLVWEFYQYRRNVVLHKKPNEGHYALAAMEKAFNNAGRNFVIATQNVDGFHLQSGSKHVYELHGMLQNLLFLGNLFRVRCGKCGKVSSNKDNPICPAFLTRSSIPTKISVADLPHCNDLGKDGLCGGLLRPDIVWFGESLDPDIVCSVEKAISSADICLVIGTSAVVYPAAGFISTAAMRRIPL</sequence>
<feature type="active site" description="Proton acceptor" evidence="3">
    <location>
        <position position="113"/>
    </location>
</feature>
<evidence type="ECO:0000256" key="3">
    <source>
        <dbReference type="PROSITE-ProRule" id="PRU00236"/>
    </source>
</evidence>
<keyword evidence="3" id="KW-0862">Zinc</keyword>
<dbReference type="Gene3D" id="3.30.1600.10">
    <property type="entry name" value="SIR2/SIRT2 'Small Domain"/>
    <property type="match status" value="1"/>
</dbReference>
<name>A0A3S5AYU8_9PLAT</name>
<dbReference type="Pfam" id="PF02146">
    <property type="entry name" value="SIR2"/>
    <property type="match status" value="1"/>
</dbReference>
<keyword evidence="3" id="KW-0479">Metal-binding</keyword>
<dbReference type="GO" id="GO:0005634">
    <property type="term" value="C:nucleus"/>
    <property type="evidence" value="ECO:0007669"/>
    <property type="project" value="TreeGrafter"/>
</dbReference>
<protein>
    <recommendedName>
        <fullName evidence="4">Deacetylase sirtuin-type domain-containing protein</fullName>
    </recommendedName>
</protein>
<keyword evidence="1" id="KW-0808">Transferase</keyword>
<dbReference type="AlphaFoldDB" id="A0A3S5AYU8"/>
<organism evidence="5 6">
    <name type="scientific">Protopolystoma xenopodis</name>
    <dbReference type="NCBI Taxonomy" id="117903"/>
    <lineage>
        <taxon>Eukaryota</taxon>
        <taxon>Metazoa</taxon>
        <taxon>Spiralia</taxon>
        <taxon>Lophotrochozoa</taxon>
        <taxon>Platyhelminthes</taxon>
        <taxon>Monogenea</taxon>
        <taxon>Polyopisthocotylea</taxon>
        <taxon>Polystomatidea</taxon>
        <taxon>Polystomatidae</taxon>
        <taxon>Protopolystoma</taxon>
    </lineage>
</organism>
<feature type="binding site" evidence="3">
    <location>
        <position position="130"/>
    </location>
    <ligand>
        <name>Zn(2+)</name>
        <dbReference type="ChEBI" id="CHEBI:29105"/>
    </ligand>
</feature>
<feature type="binding site" evidence="3">
    <location>
        <position position="175"/>
    </location>
    <ligand>
        <name>Zn(2+)</name>
        <dbReference type="ChEBI" id="CHEBI:29105"/>
    </ligand>
</feature>
<dbReference type="Proteomes" id="UP000784294">
    <property type="component" value="Unassembled WGS sequence"/>
</dbReference>
<proteinExistence type="predicted"/>
<dbReference type="InterPro" id="IPR003000">
    <property type="entry name" value="Sirtuin"/>
</dbReference>
<dbReference type="EMBL" id="CAAALY010097826">
    <property type="protein sequence ID" value="VEL28788.1"/>
    <property type="molecule type" value="Genomic_DNA"/>
</dbReference>
<evidence type="ECO:0000256" key="1">
    <source>
        <dbReference type="ARBA" id="ARBA00022679"/>
    </source>
</evidence>
<comment type="caution">
    <text evidence="5">The sequence shown here is derived from an EMBL/GenBank/DDBJ whole genome shotgun (WGS) entry which is preliminary data.</text>
</comment>
<feature type="non-terminal residue" evidence="5">
    <location>
        <position position="1"/>
    </location>
</feature>
<gene>
    <name evidence="5" type="ORF">PXEA_LOCUS22228</name>
</gene>
<dbReference type="InterPro" id="IPR029035">
    <property type="entry name" value="DHS-like_NAD/FAD-binding_dom"/>
</dbReference>
<feature type="binding site" evidence="3">
    <location>
        <position position="133"/>
    </location>
    <ligand>
        <name>Zn(2+)</name>
        <dbReference type="ChEBI" id="CHEBI:29105"/>
    </ligand>
</feature>
<dbReference type="OrthoDB" id="424302at2759"/>
<dbReference type="InterPro" id="IPR026591">
    <property type="entry name" value="Sirtuin_cat_small_dom_sf"/>
</dbReference>
<evidence type="ECO:0000259" key="4">
    <source>
        <dbReference type="PROSITE" id="PS50305"/>
    </source>
</evidence>
<dbReference type="InterPro" id="IPR026590">
    <property type="entry name" value="Ssirtuin_cat_dom"/>
</dbReference>
<keyword evidence="2" id="KW-0520">NAD</keyword>
<dbReference type="InterPro" id="IPR050134">
    <property type="entry name" value="NAD-dep_sirtuin_deacylases"/>
</dbReference>
<feature type="binding site" evidence="3">
    <location>
        <position position="166"/>
    </location>
    <ligand>
        <name>Zn(2+)</name>
        <dbReference type="ChEBI" id="CHEBI:29105"/>
    </ligand>
</feature>